<dbReference type="Gene3D" id="3.30.160.60">
    <property type="entry name" value="Classic Zinc Finger"/>
    <property type="match status" value="3"/>
</dbReference>
<sequence length="605" mass="65194">MPESQEPGPPQIVLSPMLEKDEGEQSPLHLLNAAIAAAAGGGSSSSQAHSRASSVLSGSSSSGGQPSSNNSLLFLPYPHKERKRRRVIGNMDNTLDGLVAKRAELDSLSQKRYQTETEAIELPDDELEIKRMETDPDVSTRMCSVCGYQGKWVSEMIRHKRVHTNDRPFKCKYCNRTSKWKADLIRHVAKTHGIRVVSKYSRSKAFDGNGSDGNSKSCSYSPSHISSSQDENNNKSVIRLAQANAPQAFPLGSASASLSCSNSPSLTAFRCMTCLFEQESIEVLIDHLHNVHNVSPFECSDCKGTFEELQAASSHCSLPASVCTPLAIKVNFSPVYSNNGATTAGSNTLKPPTSLSTSSSLSACNTTGSSPVGSLLSELDAHSSSSTSSSSSLCGQENALSIQIDGQTAKVACKECPFRAVSMDKLQAHLGGHDTPKSALHYKCVFCNWHAKKKSSIESHLQVHTSRPQDFMGEVEQKFNAKLKDAEAAKALFNVTTTNSSAFCSPAQIEETQRRNIAAASLQHQQQQLALLSMLYANNTMGSQQLPVGPMSQVVSGTPGLPDLAVLQQIASNPLLAFGLCSLLEMRHKKSSELLNSNTKLDQML</sequence>
<feature type="region of interest" description="Disordered" evidence="6">
    <location>
        <begin position="1"/>
        <end position="76"/>
    </location>
</feature>
<evidence type="ECO:0000256" key="5">
    <source>
        <dbReference type="PROSITE-ProRule" id="PRU00042"/>
    </source>
</evidence>
<accession>A0A915EN89</accession>
<keyword evidence="3 5" id="KW-0863">Zinc-finger</keyword>
<dbReference type="GO" id="GO:0008270">
    <property type="term" value="F:zinc ion binding"/>
    <property type="evidence" value="ECO:0007669"/>
    <property type="project" value="UniProtKB-KW"/>
</dbReference>
<evidence type="ECO:0000256" key="3">
    <source>
        <dbReference type="ARBA" id="ARBA00022771"/>
    </source>
</evidence>
<reference evidence="9" key="1">
    <citation type="submission" date="2022-11" db="UniProtKB">
        <authorList>
            <consortium name="WormBaseParasite"/>
        </authorList>
    </citation>
    <scope>IDENTIFICATION</scope>
</reference>
<dbReference type="SMART" id="SM00355">
    <property type="entry name" value="ZnF_C2H2"/>
    <property type="match status" value="5"/>
</dbReference>
<evidence type="ECO:0000256" key="2">
    <source>
        <dbReference type="ARBA" id="ARBA00022737"/>
    </source>
</evidence>
<dbReference type="Proteomes" id="UP000887574">
    <property type="component" value="Unplaced"/>
</dbReference>
<proteinExistence type="predicted"/>
<dbReference type="PANTHER" id="PTHR24379:SF121">
    <property type="entry name" value="C2H2-TYPE DOMAIN-CONTAINING PROTEIN"/>
    <property type="match status" value="1"/>
</dbReference>
<keyword evidence="2" id="KW-0677">Repeat</keyword>
<dbReference type="SUPFAM" id="SSF57667">
    <property type="entry name" value="beta-beta-alpha zinc fingers"/>
    <property type="match status" value="1"/>
</dbReference>
<feature type="domain" description="C2H2-type" evidence="7">
    <location>
        <begin position="442"/>
        <end position="469"/>
    </location>
</feature>
<name>A0A915EN89_9BILA</name>
<evidence type="ECO:0000256" key="6">
    <source>
        <dbReference type="SAM" id="MobiDB-lite"/>
    </source>
</evidence>
<dbReference type="PROSITE" id="PS50157">
    <property type="entry name" value="ZINC_FINGER_C2H2_2"/>
    <property type="match status" value="3"/>
</dbReference>
<feature type="domain" description="C2H2-type" evidence="7">
    <location>
        <begin position="169"/>
        <end position="192"/>
    </location>
</feature>
<feature type="compositionally biased region" description="Low complexity" evidence="6">
    <location>
        <begin position="33"/>
        <end position="73"/>
    </location>
</feature>
<protein>
    <submittedName>
        <fullName evidence="9">C2H2-type domain-containing protein</fullName>
    </submittedName>
</protein>
<feature type="region of interest" description="Disordered" evidence="6">
    <location>
        <begin position="207"/>
        <end position="233"/>
    </location>
</feature>
<evidence type="ECO:0000259" key="7">
    <source>
        <dbReference type="PROSITE" id="PS50157"/>
    </source>
</evidence>
<keyword evidence="4" id="KW-0862">Zinc</keyword>
<organism evidence="8 9">
    <name type="scientific">Ditylenchus dipsaci</name>
    <dbReference type="NCBI Taxonomy" id="166011"/>
    <lineage>
        <taxon>Eukaryota</taxon>
        <taxon>Metazoa</taxon>
        <taxon>Ecdysozoa</taxon>
        <taxon>Nematoda</taxon>
        <taxon>Chromadorea</taxon>
        <taxon>Rhabditida</taxon>
        <taxon>Tylenchina</taxon>
        <taxon>Tylenchomorpha</taxon>
        <taxon>Sphaerularioidea</taxon>
        <taxon>Anguinidae</taxon>
        <taxon>Anguininae</taxon>
        <taxon>Ditylenchus</taxon>
    </lineage>
</organism>
<evidence type="ECO:0000313" key="9">
    <source>
        <dbReference type="WBParaSite" id="jg7685"/>
    </source>
</evidence>
<dbReference type="InterPro" id="IPR013087">
    <property type="entry name" value="Znf_C2H2_type"/>
</dbReference>
<dbReference type="InterPro" id="IPR036236">
    <property type="entry name" value="Znf_C2H2_sf"/>
</dbReference>
<evidence type="ECO:0000256" key="1">
    <source>
        <dbReference type="ARBA" id="ARBA00022723"/>
    </source>
</evidence>
<evidence type="ECO:0000256" key="4">
    <source>
        <dbReference type="ARBA" id="ARBA00022833"/>
    </source>
</evidence>
<dbReference type="PANTHER" id="PTHR24379">
    <property type="entry name" value="KRAB AND ZINC FINGER DOMAIN-CONTAINING"/>
    <property type="match status" value="1"/>
</dbReference>
<feature type="compositionally biased region" description="Low complexity" evidence="6">
    <location>
        <begin position="215"/>
        <end position="228"/>
    </location>
</feature>
<feature type="domain" description="C2H2-type" evidence="7">
    <location>
        <begin position="141"/>
        <end position="168"/>
    </location>
</feature>
<dbReference type="AlphaFoldDB" id="A0A915EN89"/>
<evidence type="ECO:0000313" key="8">
    <source>
        <dbReference type="Proteomes" id="UP000887574"/>
    </source>
</evidence>
<dbReference type="WBParaSite" id="jg7685">
    <property type="protein sequence ID" value="jg7685"/>
    <property type="gene ID" value="jg7685"/>
</dbReference>
<keyword evidence="1" id="KW-0479">Metal-binding</keyword>
<keyword evidence="8" id="KW-1185">Reference proteome</keyword>